<dbReference type="RefSeq" id="WP_183844175.1">
    <property type="nucleotide sequence ID" value="NZ_JACIHU010000014.1"/>
</dbReference>
<dbReference type="EMBL" id="JACIHU010000014">
    <property type="protein sequence ID" value="MBB4482758.1"/>
    <property type="molecule type" value="Genomic_DNA"/>
</dbReference>
<evidence type="ECO:0000313" key="1">
    <source>
        <dbReference type="EMBL" id="MBB4482758.1"/>
    </source>
</evidence>
<reference evidence="3 4" key="1">
    <citation type="submission" date="2020-08" db="EMBL/GenBank/DDBJ databases">
        <title>Genomic Encyclopedia of Type Strains, Phase IV (KMG-V): Genome sequencing to study the core and pangenomes of soil and plant-associated prokaryotes.</title>
        <authorList>
            <person name="Whitman W."/>
        </authorList>
    </citation>
    <scope>NUCLEOTIDE SEQUENCE [LARGE SCALE GENOMIC DNA]</scope>
    <source>
        <strain evidence="1 4">SEMIA 471</strain>
        <strain evidence="2 3">SEMIA 489</strain>
    </source>
</reference>
<dbReference type="AlphaFoldDB" id="A0A7W6VEC6"/>
<organism evidence="1 4">
    <name type="scientific">Rhizobium etli</name>
    <dbReference type="NCBI Taxonomy" id="29449"/>
    <lineage>
        <taxon>Bacteria</taxon>
        <taxon>Pseudomonadati</taxon>
        <taxon>Pseudomonadota</taxon>
        <taxon>Alphaproteobacteria</taxon>
        <taxon>Hyphomicrobiales</taxon>
        <taxon>Rhizobiaceae</taxon>
        <taxon>Rhizobium/Agrobacterium group</taxon>
        <taxon>Rhizobium</taxon>
    </lineage>
</organism>
<evidence type="ECO:0000313" key="4">
    <source>
        <dbReference type="Proteomes" id="UP000557344"/>
    </source>
</evidence>
<dbReference type="Proteomes" id="UP000557344">
    <property type="component" value="Unassembled WGS sequence"/>
</dbReference>
<evidence type="ECO:0000313" key="3">
    <source>
        <dbReference type="Proteomes" id="UP000523431"/>
    </source>
</evidence>
<evidence type="ECO:0000313" key="2">
    <source>
        <dbReference type="EMBL" id="MBB4538466.1"/>
    </source>
</evidence>
<gene>
    <name evidence="1" type="ORF">GGE46_005373</name>
    <name evidence="2" type="ORF">GGE57_005249</name>
</gene>
<accession>A0A7W6VEC6</accession>
<dbReference type="Proteomes" id="UP000523431">
    <property type="component" value="Unassembled WGS sequence"/>
</dbReference>
<proteinExistence type="predicted"/>
<dbReference type="EMBL" id="JACIID010000014">
    <property type="protein sequence ID" value="MBB4538466.1"/>
    <property type="molecule type" value="Genomic_DNA"/>
</dbReference>
<protein>
    <submittedName>
        <fullName evidence="1">Uncharacterized protein</fullName>
    </submittedName>
</protein>
<comment type="caution">
    <text evidence="1">The sequence shown here is derived from an EMBL/GenBank/DDBJ whole genome shotgun (WGS) entry which is preliminary data.</text>
</comment>
<sequence>MSSNSLVNEPVEDLASRLEAMTDDELFGTMNDLEKASNAAEEGDAVEEIISRIALAESEIERRYPGRLLAPYREWKQRQPLL</sequence>
<name>A0A7W6VEC6_RHIET</name>